<keyword evidence="1" id="KW-1133">Transmembrane helix</keyword>
<evidence type="ECO:0000313" key="2">
    <source>
        <dbReference type="EMBL" id="MBR1368408.1"/>
    </source>
</evidence>
<keyword evidence="1" id="KW-0472">Membrane</keyword>
<dbReference type="OrthoDB" id="117707at2157"/>
<dbReference type="AlphaFoldDB" id="A0A8J7W6F6"/>
<name>A0A8J7W6F6_9EURY</name>
<accession>A0A8J7W6F6</accession>
<comment type="caution">
    <text evidence="2">The sequence shown here is derived from an EMBL/GenBank/DDBJ whole genome shotgun (WGS) entry which is preliminary data.</text>
</comment>
<dbReference type="EMBL" id="JWHL01000002">
    <property type="protein sequence ID" value="MBR1368408.1"/>
    <property type="molecule type" value="Genomic_DNA"/>
</dbReference>
<dbReference type="RefSeq" id="WP_211530018.1">
    <property type="nucleotide sequence ID" value="NZ_JWHL01000002.1"/>
</dbReference>
<keyword evidence="1" id="KW-0812">Transmembrane</keyword>
<organism evidence="2 3">
    <name type="scientific">Methanocalculus chunghsingensis</name>
    <dbReference type="NCBI Taxonomy" id="156457"/>
    <lineage>
        <taxon>Archaea</taxon>
        <taxon>Methanobacteriati</taxon>
        <taxon>Methanobacteriota</taxon>
        <taxon>Stenosarchaea group</taxon>
        <taxon>Methanomicrobia</taxon>
        <taxon>Methanomicrobiales</taxon>
        <taxon>Methanocalculaceae</taxon>
        <taxon>Methanocalculus</taxon>
    </lineage>
</organism>
<protein>
    <submittedName>
        <fullName evidence="2">Uncharacterized protein</fullName>
    </submittedName>
</protein>
<feature type="transmembrane region" description="Helical" evidence="1">
    <location>
        <begin position="6"/>
        <end position="27"/>
    </location>
</feature>
<dbReference type="Proteomes" id="UP000730161">
    <property type="component" value="Unassembled WGS sequence"/>
</dbReference>
<reference evidence="2" key="1">
    <citation type="submission" date="2014-12" db="EMBL/GenBank/DDBJ databases">
        <authorList>
            <person name="Huang H.-H."/>
            <person name="Chen S.-C."/>
            <person name="Lai M.-C."/>
        </authorList>
    </citation>
    <scope>NUCLEOTIDE SEQUENCE</scope>
    <source>
        <strain evidence="2">K1F9705b</strain>
    </source>
</reference>
<evidence type="ECO:0000256" key="1">
    <source>
        <dbReference type="SAM" id="Phobius"/>
    </source>
</evidence>
<proteinExistence type="predicted"/>
<gene>
    <name evidence="2" type="ORF">RJ53_02385</name>
</gene>
<keyword evidence="3" id="KW-1185">Reference proteome</keyword>
<evidence type="ECO:0000313" key="3">
    <source>
        <dbReference type="Proteomes" id="UP000730161"/>
    </source>
</evidence>
<sequence>MDKQDIMTFIAGLVFVVIIAVVINPMVTGESPDFSIPPMPGAGERGPQAVVTPPPTAVPLGQISIPHPSTMQAGSAGGVMAQVWDGQPIRLGYVDPGTYHLTQPDGSIPARRPIETDGREVTLQTFATIEGQWSGVSQVFEIPFPRWELWYTVTPSMLPTGTSQSVGYPRFTITVMDAEDPNRVVRIIDPVGGGIIDERLWSTNDPRPWKESFLEGGRSYYLLIETRLISSYTIEVKVPVPSEGGAIPAPASEP</sequence>